<gene>
    <name evidence="3" type="ORF">QWF21_16785</name>
</gene>
<reference evidence="3 4" key="1">
    <citation type="submission" date="2023-06" db="EMBL/GenBank/DDBJ databases">
        <title>Alkalimonas sp., MEB004 an alkaliphilic bacterium isolated from Lonar Lake, India.</title>
        <authorList>
            <person name="Joshi A."/>
            <person name="Thite S."/>
        </authorList>
    </citation>
    <scope>NUCLEOTIDE SEQUENCE [LARGE SCALE GENOMIC DNA]</scope>
    <source>
        <strain evidence="3 4">MEB004</strain>
    </source>
</reference>
<dbReference type="EMBL" id="JAUGZK010000018">
    <property type="protein sequence ID" value="MEE2025898.1"/>
    <property type="molecule type" value="Genomic_DNA"/>
</dbReference>
<sequence length="185" mass="21213">MASSSSDATPFQNAPLPPSLLPELQQLTWQPLSPRYNRLAFWLNSCVTFLLVLLSLTYWLQPFWQPDESNHKLLLGFAGLLVAASLWKTLYCLLAYPRKRYALREHDISFHSGLLFEKSVTQPILRIQHIELKRGPIERRAGLATLQVFSAGGAMHTFEIPGLPLIEAKKIRQFILQHKDNRQHD</sequence>
<dbReference type="Pfam" id="PF03703">
    <property type="entry name" value="bPH_2"/>
    <property type="match status" value="1"/>
</dbReference>
<dbReference type="Proteomes" id="UP001339167">
    <property type="component" value="Unassembled WGS sequence"/>
</dbReference>
<keyword evidence="1" id="KW-0472">Membrane</keyword>
<keyword evidence="1" id="KW-1133">Transmembrane helix</keyword>
<feature type="transmembrane region" description="Helical" evidence="1">
    <location>
        <begin position="39"/>
        <end position="61"/>
    </location>
</feature>
<protein>
    <submittedName>
        <fullName evidence="3">PH domain-containing protein</fullName>
    </submittedName>
</protein>
<dbReference type="PANTHER" id="PTHR34473">
    <property type="entry name" value="UPF0699 TRANSMEMBRANE PROTEIN YDBS"/>
    <property type="match status" value="1"/>
</dbReference>
<evidence type="ECO:0000313" key="3">
    <source>
        <dbReference type="EMBL" id="MEE2025898.1"/>
    </source>
</evidence>
<feature type="transmembrane region" description="Helical" evidence="1">
    <location>
        <begin position="73"/>
        <end position="96"/>
    </location>
</feature>
<dbReference type="PANTHER" id="PTHR34473:SF3">
    <property type="entry name" value="TRANSMEMBRANE PROTEIN-RELATED"/>
    <property type="match status" value="1"/>
</dbReference>
<feature type="domain" description="YdbS-like PH" evidence="2">
    <location>
        <begin position="99"/>
        <end position="175"/>
    </location>
</feature>
<organism evidence="3 4">
    <name type="scientific">Alkalimonas mucilaginosa</name>
    <dbReference type="NCBI Taxonomy" id="3057676"/>
    <lineage>
        <taxon>Bacteria</taxon>
        <taxon>Pseudomonadati</taxon>
        <taxon>Pseudomonadota</taxon>
        <taxon>Gammaproteobacteria</taxon>
        <taxon>Alkalimonas</taxon>
    </lineage>
</organism>
<dbReference type="RefSeq" id="WP_330089209.1">
    <property type="nucleotide sequence ID" value="NZ_JAUGZK010000018.1"/>
</dbReference>
<name>A0ABU7JLQ9_9GAMM</name>
<evidence type="ECO:0000259" key="2">
    <source>
        <dbReference type="Pfam" id="PF03703"/>
    </source>
</evidence>
<evidence type="ECO:0000313" key="4">
    <source>
        <dbReference type="Proteomes" id="UP001339167"/>
    </source>
</evidence>
<accession>A0ABU7JLQ9</accession>
<keyword evidence="4" id="KW-1185">Reference proteome</keyword>
<evidence type="ECO:0000256" key="1">
    <source>
        <dbReference type="SAM" id="Phobius"/>
    </source>
</evidence>
<dbReference type="InterPro" id="IPR005182">
    <property type="entry name" value="YdbS-like_PH"/>
</dbReference>
<comment type="caution">
    <text evidence="3">The sequence shown here is derived from an EMBL/GenBank/DDBJ whole genome shotgun (WGS) entry which is preliminary data.</text>
</comment>
<proteinExistence type="predicted"/>
<keyword evidence="1" id="KW-0812">Transmembrane</keyword>